<dbReference type="EMBL" id="JAJTVO010000006">
    <property type="protein sequence ID" value="MCE4121625.1"/>
    <property type="molecule type" value="Genomic_DNA"/>
</dbReference>
<reference evidence="1" key="1">
    <citation type="submission" date="2021-12" db="EMBL/GenBank/DDBJ databases">
        <authorList>
            <person name="Lv X."/>
        </authorList>
    </citation>
    <scope>NUCLEOTIDE SEQUENCE</scope>
    <source>
        <strain evidence="1">HF2106</strain>
    </source>
</reference>
<gene>
    <name evidence="1" type="ORF">LYY06_04995</name>
</gene>
<organism evidence="1 2">
    <name type="scientific">Segatella copri</name>
    <dbReference type="NCBI Taxonomy" id="165179"/>
    <lineage>
        <taxon>Bacteria</taxon>
        <taxon>Pseudomonadati</taxon>
        <taxon>Bacteroidota</taxon>
        <taxon>Bacteroidia</taxon>
        <taxon>Bacteroidales</taxon>
        <taxon>Prevotellaceae</taxon>
        <taxon>Segatella</taxon>
    </lineage>
</organism>
<name>A0AAW4YFA2_9BACT</name>
<evidence type="ECO:0008006" key="3">
    <source>
        <dbReference type="Google" id="ProtNLM"/>
    </source>
</evidence>
<proteinExistence type="predicted"/>
<dbReference type="Proteomes" id="UP001200307">
    <property type="component" value="Unassembled WGS sequence"/>
</dbReference>
<comment type="caution">
    <text evidence="1">The sequence shown here is derived from an EMBL/GenBank/DDBJ whole genome shotgun (WGS) entry which is preliminary data.</text>
</comment>
<dbReference type="RefSeq" id="WP_233338863.1">
    <property type="nucleotide sequence ID" value="NZ_JAJTVO010000006.1"/>
</dbReference>
<sequence length="153" mass="17963">MENEEKAKVIIDYDKYQELLAKANLNEKAIQEIKDIAYKDGCDYRHAEYQELEAKYAKLKSNFKKIDVSSEKLMKTSYNHGFVEGCRVVHYDVNNFKKTVIAKLDDYFKMVPANSIFKVREIYANDNFCNGINALVTKCFDYCLEEKKSMYED</sequence>
<evidence type="ECO:0000313" key="2">
    <source>
        <dbReference type="Proteomes" id="UP001200307"/>
    </source>
</evidence>
<dbReference type="AlphaFoldDB" id="A0AAW4YFA2"/>
<protein>
    <recommendedName>
        <fullName evidence="3">Phage protein</fullName>
    </recommendedName>
</protein>
<evidence type="ECO:0000313" key="1">
    <source>
        <dbReference type="EMBL" id="MCE4121625.1"/>
    </source>
</evidence>
<accession>A0AAW4YFA2</accession>